<feature type="transmembrane region" description="Helical" evidence="1">
    <location>
        <begin position="36"/>
        <end position="55"/>
    </location>
</feature>
<gene>
    <name evidence="2" type="ORF">DGMP_33390</name>
</gene>
<accession>A0A8D5JSZ6</accession>
<evidence type="ECO:0000256" key="1">
    <source>
        <dbReference type="SAM" id="Phobius"/>
    </source>
</evidence>
<keyword evidence="3" id="KW-1185">Reference proteome</keyword>
<organism evidence="2 3">
    <name type="scientific">Desulfomarina profundi</name>
    <dbReference type="NCBI Taxonomy" id="2772557"/>
    <lineage>
        <taxon>Bacteria</taxon>
        <taxon>Pseudomonadati</taxon>
        <taxon>Thermodesulfobacteriota</taxon>
        <taxon>Desulfobulbia</taxon>
        <taxon>Desulfobulbales</taxon>
        <taxon>Desulfobulbaceae</taxon>
        <taxon>Desulfomarina</taxon>
    </lineage>
</organism>
<dbReference type="KEGG" id="dbk:DGMP_33390"/>
<keyword evidence="1" id="KW-1133">Transmembrane helix</keyword>
<keyword evidence="1" id="KW-0472">Membrane</keyword>
<dbReference type="Proteomes" id="UP000826725">
    <property type="component" value="Chromosome"/>
</dbReference>
<feature type="transmembrane region" description="Helical" evidence="1">
    <location>
        <begin position="215"/>
        <end position="234"/>
    </location>
</feature>
<name>A0A8D5JSZ6_9BACT</name>
<dbReference type="AlphaFoldDB" id="A0A8D5JSZ6"/>
<dbReference type="EMBL" id="AP024086">
    <property type="protein sequence ID" value="BCL62646.1"/>
    <property type="molecule type" value="Genomic_DNA"/>
</dbReference>
<evidence type="ECO:0000313" key="2">
    <source>
        <dbReference type="EMBL" id="BCL62646.1"/>
    </source>
</evidence>
<feature type="transmembrane region" description="Helical" evidence="1">
    <location>
        <begin position="364"/>
        <end position="387"/>
    </location>
</feature>
<feature type="transmembrane region" description="Helical" evidence="1">
    <location>
        <begin position="111"/>
        <end position="133"/>
    </location>
</feature>
<evidence type="ECO:0000313" key="3">
    <source>
        <dbReference type="Proteomes" id="UP000826725"/>
    </source>
</evidence>
<feature type="transmembrane region" description="Helical" evidence="1">
    <location>
        <begin position="393"/>
        <end position="414"/>
    </location>
</feature>
<keyword evidence="1" id="KW-0812">Transmembrane</keyword>
<feature type="transmembrane region" description="Helical" evidence="1">
    <location>
        <begin position="265"/>
        <end position="284"/>
    </location>
</feature>
<proteinExistence type="predicted"/>
<feature type="transmembrane region" description="Helical" evidence="1">
    <location>
        <begin position="311"/>
        <end position="330"/>
    </location>
</feature>
<sequence>MDFYSLFIPTSLALSWMLSPDALILQGNGAGLYGNTFYFMLTVGFLLAVGCIFLFRHQALGPYAGNTFSCLTETTGIFPAATLILAGRTSLALFLPTGILVTAGFTFNEIFLYWFPNFGFSFILLFFVLLLHLLGEKTALTLQPLFVGIAFSGLLFLSLYGFTGQAAPQQEQPELSFSNVLSIPAGALLLFLGFDFKVNRHAAPLNPENSHKNRNYIFLAPVLGYVLFMLWSRVSLDTVEAAKLSTSTIPYLFVARETLGQTGRIIIGVTIISGTLACVNGLFLQTNNTLVELSSVLFQRFSIGPSVHTRIYPVIFSVLIGVFMMTGMAGSENLEIYIRGSLLLWLFLVIMHCFAVARILQKTNLFISATGYGLGIILFSSFCPLLLSFHEKFSLLIFCSIVLMTAALAAKGLLPAGNKQLIHKP</sequence>
<feature type="transmembrane region" description="Helical" evidence="1">
    <location>
        <begin position="76"/>
        <end position="105"/>
    </location>
</feature>
<reference evidence="2" key="1">
    <citation type="submission" date="2020-09" db="EMBL/GenBank/DDBJ databases">
        <title>Desulfogranum mesoprofundum gen. nov., sp. nov., a novel mesophilic, sulfate-reducing chemolithoautotroph isolated from a deep-sea hydrothermal vent chimney in the Suiyo Seamount.</title>
        <authorList>
            <person name="Hashimoto Y."/>
            <person name="Nakagawa S."/>
        </authorList>
    </citation>
    <scope>NUCLEOTIDE SEQUENCE</scope>
    <source>
        <strain evidence="2">KT2</strain>
    </source>
</reference>
<protein>
    <submittedName>
        <fullName evidence="2">Uncharacterized protein</fullName>
    </submittedName>
</protein>
<feature type="transmembrane region" description="Helical" evidence="1">
    <location>
        <begin position="145"/>
        <end position="163"/>
    </location>
</feature>
<feature type="transmembrane region" description="Helical" evidence="1">
    <location>
        <begin position="175"/>
        <end position="194"/>
    </location>
</feature>
<dbReference type="RefSeq" id="WP_228854975.1">
    <property type="nucleotide sequence ID" value="NZ_AP024086.1"/>
</dbReference>
<feature type="transmembrane region" description="Helical" evidence="1">
    <location>
        <begin position="336"/>
        <end position="357"/>
    </location>
</feature>